<feature type="chain" id="PRO_5041973910" description="Secreted protein" evidence="1">
    <location>
        <begin position="23"/>
        <end position="86"/>
    </location>
</feature>
<proteinExistence type="predicted"/>
<sequence>MCRCSGLPLMMLQLGPCCCCLAIRCSRQCHLAGMQLPSWVESRLQLDCAAIAACFVSFLPSCAGMLSGKMSFALLTGNGPVVLLSC</sequence>
<evidence type="ECO:0008006" key="4">
    <source>
        <dbReference type="Google" id="ProtNLM"/>
    </source>
</evidence>
<comment type="caution">
    <text evidence="2">The sequence shown here is derived from an EMBL/GenBank/DDBJ whole genome shotgun (WGS) entry which is preliminary data.</text>
</comment>
<feature type="signal peptide" evidence="1">
    <location>
        <begin position="1"/>
        <end position="22"/>
    </location>
</feature>
<name>A0AAD3T3A6_NEPGR</name>
<protein>
    <recommendedName>
        <fullName evidence="4">Secreted protein</fullName>
    </recommendedName>
</protein>
<accession>A0AAD3T3A6</accession>
<dbReference type="Proteomes" id="UP001279734">
    <property type="component" value="Unassembled WGS sequence"/>
</dbReference>
<evidence type="ECO:0000313" key="3">
    <source>
        <dbReference type="Proteomes" id="UP001279734"/>
    </source>
</evidence>
<evidence type="ECO:0000256" key="1">
    <source>
        <dbReference type="SAM" id="SignalP"/>
    </source>
</evidence>
<organism evidence="2 3">
    <name type="scientific">Nepenthes gracilis</name>
    <name type="common">Slender pitcher plant</name>
    <dbReference type="NCBI Taxonomy" id="150966"/>
    <lineage>
        <taxon>Eukaryota</taxon>
        <taxon>Viridiplantae</taxon>
        <taxon>Streptophyta</taxon>
        <taxon>Embryophyta</taxon>
        <taxon>Tracheophyta</taxon>
        <taxon>Spermatophyta</taxon>
        <taxon>Magnoliopsida</taxon>
        <taxon>eudicotyledons</taxon>
        <taxon>Gunneridae</taxon>
        <taxon>Pentapetalae</taxon>
        <taxon>Caryophyllales</taxon>
        <taxon>Nepenthaceae</taxon>
        <taxon>Nepenthes</taxon>
    </lineage>
</organism>
<keyword evidence="1" id="KW-0732">Signal</keyword>
<keyword evidence="3" id="KW-1185">Reference proteome</keyword>
<evidence type="ECO:0000313" key="2">
    <source>
        <dbReference type="EMBL" id="GMH21287.1"/>
    </source>
</evidence>
<dbReference type="EMBL" id="BSYO01000023">
    <property type="protein sequence ID" value="GMH21287.1"/>
    <property type="molecule type" value="Genomic_DNA"/>
</dbReference>
<dbReference type="AlphaFoldDB" id="A0AAD3T3A6"/>
<gene>
    <name evidence="2" type="ORF">Nepgr_023129</name>
</gene>
<reference evidence="2" key="1">
    <citation type="submission" date="2023-05" db="EMBL/GenBank/DDBJ databases">
        <title>Nepenthes gracilis genome sequencing.</title>
        <authorList>
            <person name="Fukushima K."/>
        </authorList>
    </citation>
    <scope>NUCLEOTIDE SEQUENCE</scope>
    <source>
        <strain evidence="2">SING2019-196</strain>
    </source>
</reference>